<dbReference type="Proteomes" id="UP000694867">
    <property type="component" value="Unplaced"/>
</dbReference>
<dbReference type="PANTHER" id="PTHR11705">
    <property type="entry name" value="PROTEASE FAMILY M14 CARBOXYPEPTIDASE A,B"/>
    <property type="match status" value="1"/>
</dbReference>
<evidence type="ECO:0000256" key="9">
    <source>
        <dbReference type="ARBA" id="ARBA00023049"/>
    </source>
</evidence>
<keyword evidence="5" id="KW-0479">Metal-binding</keyword>
<name>A0AAJ6QS21_9ACAR</name>
<dbReference type="SUPFAM" id="SSF53187">
    <property type="entry name" value="Zn-dependent exopeptidases"/>
    <property type="match status" value="1"/>
</dbReference>
<dbReference type="GO" id="GO:0005615">
    <property type="term" value="C:extracellular space"/>
    <property type="evidence" value="ECO:0007669"/>
    <property type="project" value="TreeGrafter"/>
</dbReference>
<keyword evidence="6 12" id="KW-0732">Signal</keyword>
<evidence type="ECO:0000256" key="11">
    <source>
        <dbReference type="PROSITE-ProRule" id="PRU01379"/>
    </source>
</evidence>
<evidence type="ECO:0000313" key="15">
    <source>
        <dbReference type="RefSeq" id="XP_003741944.2"/>
    </source>
</evidence>
<evidence type="ECO:0000256" key="5">
    <source>
        <dbReference type="ARBA" id="ARBA00022723"/>
    </source>
</evidence>
<feature type="signal peptide" evidence="12">
    <location>
        <begin position="1"/>
        <end position="15"/>
    </location>
</feature>
<dbReference type="PROSITE" id="PS52035">
    <property type="entry name" value="PEPTIDASE_M14"/>
    <property type="match status" value="1"/>
</dbReference>
<evidence type="ECO:0000256" key="7">
    <source>
        <dbReference type="ARBA" id="ARBA00022801"/>
    </source>
</evidence>
<dbReference type="AlphaFoldDB" id="A0AAJ6QS21"/>
<sequence>MHSLVLLAAVSAAFGVPLDEPKKFTDYRLISAEAITAECFRAAEELEGRGIVDLWSHGAPEKGTILFSVAPENYDEVKSTFARFGTKLNILERDLQKLIEKDQIGSTYSAYASDRPFSFNQFETYEQIVASLNYYNKSNLLPVINVFSIGQTVEKREIYGVRISNSTANKSVIFIECGIHAREWASTSTCLFIIDRLIRFPKVHKALLDKYEFHIVPSSNPDGYVYTHTSNRLWRKNRSRQARGCFGVDLNRNFRAGPHCGVGTSQDSCSDIFCGTAPFSEPETAALERYISKLHSRIDYYVSLHSFGLMWMFPYSHTHDKCPDHADLLRRAKIGVDHIANNFGSKYVYGPIATTIYDVTGSSIDWAYMTQNITKSFVLELQPGLDFQWGGRGFLLDKSRIIPTGLETLGGLKAMWLS</sequence>
<evidence type="ECO:0000256" key="10">
    <source>
        <dbReference type="ARBA" id="ARBA00023157"/>
    </source>
</evidence>
<dbReference type="GeneID" id="100898549"/>
<dbReference type="Pfam" id="PF02244">
    <property type="entry name" value="Propep_M14"/>
    <property type="match status" value="1"/>
</dbReference>
<comment type="cofactor">
    <cofactor evidence="1">
        <name>Zn(2+)</name>
        <dbReference type="ChEBI" id="CHEBI:29105"/>
    </cofactor>
</comment>
<comment type="similarity">
    <text evidence="2 11">Belongs to the peptidase M14 family.</text>
</comment>
<organism evidence="14 15">
    <name type="scientific">Galendromus occidentalis</name>
    <name type="common">western predatory mite</name>
    <dbReference type="NCBI Taxonomy" id="34638"/>
    <lineage>
        <taxon>Eukaryota</taxon>
        <taxon>Metazoa</taxon>
        <taxon>Ecdysozoa</taxon>
        <taxon>Arthropoda</taxon>
        <taxon>Chelicerata</taxon>
        <taxon>Arachnida</taxon>
        <taxon>Acari</taxon>
        <taxon>Parasitiformes</taxon>
        <taxon>Mesostigmata</taxon>
        <taxon>Gamasina</taxon>
        <taxon>Phytoseioidea</taxon>
        <taxon>Phytoseiidae</taxon>
        <taxon>Typhlodrominae</taxon>
        <taxon>Galendromus</taxon>
    </lineage>
</organism>
<dbReference type="GO" id="GO:0006508">
    <property type="term" value="P:proteolysis"/>
    <property type="evidence" value="ECO:0007669"/>
    <property type="project" value="UniProtKB-KW"/>
</dbReference>
<evidence type="ECO:0000256" key="3">
    <source>
        <dbReference type="ARBA" id="ARBA00022645"/>
    </source>
</evidence>
<keyword evidence="14" id="KW-1185">Reference proteome</keyword>
<proteinExistence type="inferred from homology"/>
<dbReference type="Gene3D" id="3.30.70.340">
    <property type="entry name" value="Metallocarboxypeptidase-like"/>
    <property type="match status" value="1"/>
</dbReference>
<feature type="active site" description="Proton donor/acceptor" evidence="11">
    <location>
        <position position="380"/>
    </location>
</feature>
<evidence type="ECO:0000256" key="6">
    <source>
        <dbReference type="ARBA" id="ARBA00022729"/>
    </source>
</evidence>
<evidence type="ECO:0000256" key="1">
    <source>
        <dbReference type="ARBA" id="ARBA00001947"/>
    </source>
</evidence>
<dbReference type="PRINTS" id="PR00765">
    <property type="entry name" value="CRBOXYPTASEA"/>
</dbReference>
<evidence type="ECO:0000256" key="8">
    <source>
        <dbReference type="ARBA" id="ARBA00022833"/>
    </source>
</evidence>
<dbReference type="FunFam" id="3.40.630.10:FF:000084">
    <property type="entry name" value="Carboxypeptidase B2"/>
    <property type="match status" value="1"/>
</dbReference>
<dbReference type="Pfam" id="PF00246">
    <property type="entry name" value="Peptidase_M14"/>
    <property type="match status" value="1"/>
</dbReference>
<dbReference type="InterPro" id="IPR036990">
    <property type="entry name" value="M14A-like_propep"/>
</dbReference>
<dbReference type="KEGG" id="goe:100898549"/>
<dbReference type="InterPro" id="IPR003146">
    <property type="entry name" value="M14A_act_pep"/>
</dbReference>
<keyword evidence="10" id="KW-1015">Disulfide bond</keyword>
<dbReference type="SUPFAM" id="SSF54897">
    <property type="entry name" value="Protease propeptides/inhibitors"/>
    <property type="match status" value="1"/>
</dbReference>
<reference evidence="15" key="1">
    <citation type="submission" date="2025-08" db="UniProtKB">
        <authorList>
            <consortium name="RefSeq"/>
        </authorList>
    </citation>
    <scope>IDENTIFICATION</scope>
</reference>
<dbReference type="GO" id="GO:0004181">
    <property type="term" value="F:metallocarboxypeptidase activity"/>
    <property type="evidence" value="ECO:0007669"/>
    <property type="project" value="InterPro"/>
</dbReference>
<keyword evidence="3 15" id="KW-0121">Carboxypeptidase</keyword>
<evidence type="ECO:0000256" key="12">
    <source>
        <dbReference type="SAM" id="SignalP"/>
    </source>
</evidence>
<feature type="chain" id="PRO_5042587732" evidence="12">
    <location>
        <begin position="16"/>
        <end position="418"/>
    </location>
</feature>
<feature type="domain" description="Peptidase M14" evidence="13">
    <location>
        <begin position="121"/>
        <end position="418"/>
    </location>
</feature>
<gene>
    <name evidence="15" type="primary">LOC100898549</name>
</gene>
<dbReference type="Gene3D" id="3.40.630.10">
    <property type="entry name" value="Zn peptidases"/>
    <property type="match status" value="1"/>
</dbReference>
<dbReference type="InterPro" id="IPR000834">
    <property type="entry name" value="Peptidase_M14"/>
</dbReference>
<evidence type="ECO:0000313" key="14">
    <source>
        <dbReference type="Proteomes" id="UP000694867"/>
    </source>
</evidence>
<accession>A0AAJ6QS21</accession>
<dbReference type="RefSeq" id="XP_003741944.2">
    <property type="nucleotide sequence ID" value="XM_003741896.2"/>
</dbReference>
<dbReference type="PANTHER" id="PTHR11705:SF140">
    <property type="entry name" value="FI02848P-RELATED"/>
    <property type="match status" value="1"/>
</dbReference>
<keyword evidence="9" id="KW-0482">Metalloprotease</keyword>
<evidence type="ECO:0000256" key="4">
    <source>
        <dbReference type="ARBA" id="ARBA00022670"/>
    </source>
</evidence>
<keyword evidence="7" id="KW-0378">Hydrolase</keyword>
<dbReference type="GO" id="GO:0008270">
    <property type="term" value="F:zinc ion binding"/>
    <property type="evidence" value="ECO:0007669"/>
    <property type="project" value="InterPro"/>
</dbReference>
<keyword evidence="4" id="KW-0645">Protease</keyword>
<evidence type="ECO:0000259" key="13">
    <source>
        <dbReference type="PROSITE" id="PS52035"/>
    </source>
</evidence>
<evidence type="ECO:0000256" key="2">
    <source>
        <dbReference type="ARBA" id="ARBA00005988"/>
    </source>
</evidence>
<dbReference type="SMART" id="SM00631">
    <property type="entry name" value="Zn_pept"/>
    <property type="match status" value="1"/>
</dbReference>
<keyword evidence="8" id="KW-0862">Zinc</keyword>
<protein>
    <submittedName>
        <fullName evidence="15">Carboxypeptidase B</fullName>
    </submittedName>
</protein>